<dbReference type="GO" id="GO:0016758">
    <property type="term" value="F:hexosyltransferase activity"/>
    <property type="evidence" value="ECO:0007669"/>
    <property type="project" value="UniProtKB-ARBA"/>
</dbReference>
<organism evidence="4 5">
    <name type="scientific">Phocaeicola sartorii</name>
    <dbReference type="NCBI Taxonomy" id="671267"/>
    <lineage>
        <taxon>Bacteria</taxon>
        <taxon>Pseudomonadati</taxon>
        <taxon>Bacteroidota</taxon>
        <taxon>Bacteroidia</taxon>
        <taxon>Bacteroidales</taxon>
        <taxon>Bacteroidaceae</taxon>
        <taxon>Phocaeicola</taxon>
    </lineage>
</organism>
<dbReference type="Pfam" id="PF00535">
    <property type="entry name" value="Glycos_transf_2"/>
    <property type="match status" value="1"/>
</dbReference>
<evidence type="ECO:0000313" key="5">
    <source>
        <dbReference type="Proteomes" id="UP000014200"/>
    </source>
</evidence>
<keyword evidence="2" id="KW-0808">Transferase</keyword>
<dbReference type="AlphaFoldDB" id="R9I7W5"/>
<comment type="caution">
    <text evidence="4">The sequence shown here is derived from an EMBL/GenBank/DDBJ whole genome shotgun (WGS) entry which is preliminary data.</text>
</comment>
<dbReference type="OrthoDB" id="6307329at2"/>
<evidence type="ECO:0000313" key="4">
    <source>
        <dbReference type="EMBL" id="EOS12195.1"/>
    </source>
</evidence>
<evidence type="ECO:0000256" key="1">
    <source>
        <dbReference type="ARBA" id="ARBA00022676"/>
    </source>
</evidence>
<dbReference type="SUPFAM" id="SSF53448">
    <property type="entry name" value="Nucleotide-diphospho-sugar transferases"/>
    <property type="match status" value="1"/>
</dbReference>
<sequence length="325" mass="37785">MPNIVLSIIIPVYNVEQYINQCIDSILIQTYHDYEIILIDDGSTDSSGKICDTYAQKDNRIKVVHKINGGVSSARNIGLQMIKGKYLTFIDPDDFINIDTYEENMNIMINNSEIDILQYPFCKLHSTEYVETPTNSCQYIKGTEAIFSNWWSGSPIHYSIWNKIFKKEIFNHITFLEGHVSEDTRLLVDFCKKAKTVYLSDKGLYYYRIRESSLTSNYTFDKHLDLFYAHLSIYTELIKFPILTSQQVPAFERMFRRLVQAKQSNITADLAKESKQINNLFPAWKDIFRAQGSSKLWLSTAKILGTKIFIELYPHYSKFKISKSV</sequence>
<evidence type="ECO:0000256" key="2">
    <source>
        <dbReference type="ARBA" id="ARBA00022679"/>
    </source>
</evidence>
<evidence type="ECO:0000259" key="3">
    <source>
        <dbReference type="Pfam" id="PF00535"/>
    </source>
</evidence>
<reference evidence="4 5" key="1">
    <citation type="submission" date="2013-04" db="EMBL/GenBank/DDBJ databases">
        <title>The Genome Sequence of Bacteroides massiliensis dnLKV3.</title>
        <authorList>
            <consortium name="The Broad Institute Genomics Platform"/>
            <consortium name="The Broad Institute Genome Sequencing Center for Infectious Disease"/>
            <person name="Earl A."/>
            <person name="Xavier R."/>
            <person name="Kuhn K."/>
            <person name="Stappenbeck T."/>
            <person name="Walker B."/>
            <person name="Young S."/>
            <person name="Zeng Q."/>
            <person name="Gargeya S."/>
            <person name="Fitzgerald M."/>
            <person name="Haas B."/>
            <person name="Abouelleil A."/>
            <person name="Allen A.W."/>
            <person name="Alvarado L."/>
            <person name="Arachchi H.M."/>
            <person name="Berlin A.M."/>
            <person name="Chapman S.B."/>
            <person name="Gainer-Dewar J."/>
            <person name="Goldberg J."/>
            <person name="Griggs A."/>
            <person name="Gujja S."/>
            <person name="Hansen M."/>
            <person name="Howarth C."/>
            <person name="Imamovic A."/>
            <person name="Ireland A."/>
            <person name="Larimer J."/>
            <person name="McCowan C."/>
            <person name="Murphy C."/>
            <person name="Pearson M."/>
            <person name="Poon T.W."/>
            <person name="Priest M."/>
            <person name="Roberts A."/>
            <person name="Saif S."/>
            <person name="Shea T."/>
            <person name="Sisk P."/>
            <person name="Sykes S."/>
            <person name="Wortman J."/>
            <person name="Nusbaum C."/>
            <person name="Birren B."/>
        </authorList>
    </citation>
    <scope>NUCLEOTIDE SEQUENCE [LARGE SCALE GENOMIC DNA]</scope>
    <source>
        <strain evidence="5">dnLKV3</strain>
    </source>
</reference>
<accession>R9I7W5</accession>
<dbReference type="STRING" id="1235788.C802_02008"/>
<dbReference type="PATRIC" id="fig|1235788.3.peg.2055"/>
<keyword evidence="5" id="KW-1185">Reference proteome</keyword>
<dbReference type="Gene3D" id="3.90.550.10">
    <property type="entry name" value="Spore Coat Polysaccharide Biosynthesis Protein SpsA, Chain A"/>
    <property type="match status" value="1"/>
</dbReference>
<dbReference type="HOGENOM" id="CLU_025996_25_4_10"/>
<dbReference type="Proteomes" id="UP000014200">
    <property type="component" value="Unassembled WGS sequence"/>
</dbReference>
<dbReference type="CDD" id="cd00761">
    <property type="entry name" value="Glyco_tranf_GTA_type"/>
    <property type="match status" value="1"/>
</dbReference>
<proteinExistence type="predicted"/>
<dbReference type="PANTHER" id="PTHR22916:SF51">
    <property type="entry name" value="GLYCOSYLTRANSFERASE EPSH-RELATED"/>
    <property type="match status" value="1"/>
</dbReference>
<keyword evidence="1" id="KW-0328">Glycosyltransferase</keyword>
<dbReference type="InterPro" id="IPR001173">
    <property type="entry name" value="Glyco_trans_2-like"/>
</dbReference>
<dbReference type="PANTHER" id="PTHR22916">
    <property type="entry name" value="GLYCOSYLTRANSFERASE"/>
    <property type="match status" value="1"/>
</dbReference>
<name>R9I7W5_9BACT</name>
<dbReference type="GeneID" id="82152802"/>
<dbReference type="InterPro" id="IPR029044">
    <property type="entry name" value="Nucleotide-diphossugar_trans"/>
</dbReference>
<gene>
    <name evidence="4" type="ORF">C802_02008</name>
</gene>
<dbReference type="RefSeq" id="WP_016276395.1">
    <property type="nucleotide sequence ID" value="NZ_JABVZU010000003.1"/>
</dbReference>
<protein>
    <recommendedName>
        <fullName evidence="3">Glycosyltransferase 2-like domain-containing protein</fullName>
    </recommendedName>
</protein>
<feature type="domain" description="Glycosyltransferase 2-like" evidence="3">
    <location>
        <begin position="7"/>
        <end position="172"/>
    </location>
</feature>
<dbReference type="EMBL" id="ASSP01000014">
    <property type="protein sequence ID" value="EOS12195.1"/>
    <property type="molecule type" value="Genomic_DNA"/>
</dbReference>